<evidence type="ECO:0000313" key="6">
    <source>
        <dbReference type="EMBL" id="VVE41536.1"/>
    </source>
</evidence>
<dbReference type="AlphaFoldDB" id="A0A5E4XYU2"/>
<evidence type="ECO:0000256" key="2">
    <source>
        <dbReference type="ARBA" id="ARBA00023015"/>
    </source>
</evidence>
<dbReference type="PROSITE" id="PS50931">
    <property type="entry name" value="HTH_LYSR"/>
    <property type="match status" value="1"/>
</dbReference>
<dbReference type="Pfam" id="PF03466">
    <property type="entry name" value="LysR_substrate"/>
    <property type="match status" value="1"/>
</dbReference>
<name>A0A5E4XYU2_9BURK</name>
<evidence type="ECO:0000256" key="3">
    <source>
        <dbReference type="ARBA" id="ARBA00023125"/>
    </source>
</evidence>
<comment type="similarity">
    <text evidence="1">Belongs to the LysR transcriptional regulatory family.</text>
</comment>
<evidence type="ECO:0000259" key="5">
    <source>
        <dbReference type="PROSITE" id="PS50931"/>
    </source>
</evidence>
<dbReference type="Gene3D" id="1.10.10.10">
    <property type="entry name" value="Winged helix-like DNA-binding domain superfamily/Winged helix DNA-binding domain"/>
    <property type="match status" value="1"/>
</dbReference>
<dbReference type="RefSeq" id="WP_150670678.1">
    <property type="nucleotide sequence ID" value="NZ_CABPSB010000018.1"/>
</dbReference>
<accession>A0A5E4XYU2</accession>
<dbReference type="OrthoDB" id="9026421at2"/>
<feature type="domain" description="HTH lysR-type" evidence="5">
    <location>
        <begin position="1"/>
        <end position="59"/>
    </location>
</feature>
<dbReference type="InterPro" id="IPR036390">
    <property type="entry name" value="WH_DNA-bd_sf"/>
</dbReference>
<dbReference type="PANTHER" id="PTHR30537:SF35">
    <property type="entry name" value="TRANSCRIPTIONAL REGULATORY PROTEIN"/>
    <property type="match status" value="1"/>
</dbReference>
<dbReference type="InterPro" id="IPR000847">
    <property type="entry name" value="LysR_HTH_N"/>
</dbReference>
<protein>
    <submittedName>
        <fullName evidence="6">LysR family transcriptional regulator</fullName>
    </submittedName>
</protein>
<dbReference type="SUPFAM" id="SSF46785">
    <property type="entry name" value="Winged helix' DNA-binding domain"/>
    <property type="match status" value="1"/>
</dbReference>
<keyword evidence="3" id="KW-0238">DNA-binding</keyword>
<dbReference type="EMBL" id="CABPSB010000018">
    <property type="protein sequence ID" value="VVE41536.1"/>
    <property type="molecule type" value="Genomic_DNA"/>
</dbReference>
<proteinExistence type="inferred from homology"/>
<keyword evidence="7" id="KW-1185">Reference proteome</keyword>
<sequence length="329" mass="34682">MDRLKCMEVFVQVVRAGSLSAGAAVCGMSSATATRHVQALEARLGQPLLRRSGRCQVPTALGERYFTECAEVLARIENADALGEVGPAGASMASAIARPVGQIRVSAPTTLGAHLLMPVFAEYLQTHPDVALDLALKDRAVDLEEEGIHAAFQAGGRPEPGLVAHTLRGVTHVACASAGYLARRGTPRQPADLAGHDCLGFRYDDLLGRWAFDPAGGSAGMPYMPGMPRTSGLSGTVVASRDARLTAHNPLAQLQAAVHGMGIALLPEYLLAPEVAAGRLVRVLETQAQLCEPMHLVHLAGRYVSSKLDDFVRFVVAKLGPDVCPAPMS</sequence>
<dbReference type="InterPro" id="IPR036388">
    <property type="entry name" value="WH-like_DNA-bd_sf"/>
</dbReference>
<evidence type="ECO:0000256" key="1">
    <source>
        <dbReference type="ARBA" id="ARBA00009437"/>
    </source>
</evidence>
<keyword evidence="2" id="KW-0805">Transcription regulation</keyword>
<dbReference type="Proteomes" id="UP000406256">
    <property type="component" value="Unassembled WGS sequence"/>
</dbReference>
<gene>
    <name evidence="6" type="ORF">PAN31108_04183</name>
</gene>
<evidence type="ECO:0000313" key="7">
    <source>
        <dbReference type="Proteomes" id="UP000406256"/>
    </source>
</evidence>
<dbReference type="SUPFAM" id="SSF53850">
    <property type="entry name" value="Periplasmic binding protein-like II"/>
    <property type="match status" value="1"/>
</dbReference>
<dbReference type="GO" id="GO:0006351">
    <property type="term" value="P:DNA-templated transcription"/>
    <property type="evidence" value="ECO:0007669"/>
    <property type="project" value="TreeGrafter"/>
</dbReference>
<dbReference type="InterPro" id="IPR058163">
    <property type="entry name" value="LysR-type_TF_proteobact-type"/>
</dbReference>
<keyword evidence="4" id="KW-0804">Transcription</keyword>
<dbReference type="GO" id="GO:0043565">
    <property type="term" value="F:sequence-specific DNA binding"/>
    <property type="evidence" value="ECO:0007669"/>
    <property type="project" value="TreeGrafter"/>
</dbReference>
<evidence type="ECO:0000256" key="4">
    <source>
        <dbReference type="ARBA" id="ARBA00023163"/>
    </source>
</evidence>
<dbReference type="InterPro" id="IPR005119">
    <property type="entry name" value="LysR_subst-bd"/>
</dbReference>
<reference evidence="6 7" key="1">
    <citation type="submission" date="2019-08" db="EMBL/GenBank/DDBJ databases">
        <authorList>
            <person name="Peeters C."/>
        </authorList>
    </citation>
    <scope>NUCLEOTIDE SEQUENCE [LARGE SCALE GENOMIC DNA]</scope>
    <source>
        <strain evidence="6 7">LMG 31108</strain>
    </source>
</reference>
<dbReference type="PANTHER" id="PTHR30537">
    <property type="entry name" value="HTH-TYPE TRANSCRIPTIONAL REGULATOR"/>
    <property type="match status" value="1"/>
</dbReference>
<dbReference type="Gene3D" id="3.40.190.290">
    <property type="match status" value="1"/>
</dbReference>
<dbReference type="Pfam" id="PF00126">
    <property type="entry name" value="HTH_1"/>
    <property type="match status" value="1"/>
</dbReference>
<dbReference type="GO" id="GO:0003700">
    <property type="term" value="F:DNA-binding transcription factor activity"/>
    <property type="evidence" value="ECO:0007669"/>
    <property type="project" value="InterPro"/>
</dbReference>
<organism evidence="6 7">
    <name type="scientific">Pandoraea anhela</name>
    <dbReference type="NCBI Taxonomy" id="2508295"/>
    <lineage>
        <taxon>Bacteria</taxon>
        <taxon>Pseudomonadati</taxon>
        <taxon>Pseudomonadota</taxon>
        <taxon>Betaproteobacteria</taxon>
        <taxon>Burkholderiales</taxon>
        <taxon>Burkholderiaceae</taxon>
        <taxon>Pandoraea</taxon>
    </lineage>
</organism>